<dbReference type="EMBL" id="JBHTGQ010000032">
    <property type="protein sequence ID" value="MFC7751036.1"/>
    <property type="molecule type" value="Genomic_DNA"/>
</dbReference>
<dbReference type="Gene3D" id="3.20.20.80">
    <property type="entry name" value="Glycosidases"/>
    <property type="match status" value="1"/>
</dbReference>
<evidence type="ECO:0008006" key="3">
    <source>
        <dbReference type="Google" id="ProtNLM"/>
    </source>
</evidence>
<reference evidence="2" key="1">
    <citation type="journal article" date="2019" name="Int. J. Syst. Evol. Microbiol.">
        <title>The Global Catalogue of Microorganisms (GCM) 10K type strain sequencing project: providing services to taxonomists for standard genome sequencing and annotation.</title>
        <authorList>
            <consortium name="The Broad Institute Genomics Platform"/>
            <consortium name="The Broad Institute Genome Sequencing Center for Infectious Disease"/>
            <person name="Wu L."/>
            <person name="Ma J."/>
        </authorList>
    </citation>
    <scope>NUCLEOTIDE SEQUENCE [LARGE SCALE GENOMIC DNA]</scope>
    <source>
        <strain evidence="2">JCM 18657</strain>
    </source>
</reference>
<comment type="caution">
    <text evidence="1">The sequence shown here is derived from an EMBL/GenBank/DDBJ whole genome shotgun (WGS) entry which is preliminary data.</text>
</comment>
<keyword evidence="2" id="KW-1185">Reference proteome</keyword>
<evidence type="ECO:0000313" key="2">
    <source>
        <dbReference type="Proteomes" id="UP001596528"/>
    </source>
</evidence>
<dbReference type="InterPro" id="IPR017853">
    <property type="entry name" value="GH"/>
</dbReference>
<dbReference type="InterPro" id="IPR052177">
    <property type="entry name" value="Divisome_Glycosyl_Hydrolase"/>
</dbReference>
<proteinExistence type="predicted"/>
<organism evidence="1 2">
    <name type="scientific">Paenibacillus thermoaerophilus</name>
    <dbReference type="NCBI Taxonomy" id="1215385"/>
    <lineage>
        <taxon>Bacteria</taxon>
        <taxon>Bacillati</taxon>
        <taxon>Bacillota</taxon>
        <taxon>Bacilli</taxon>
        <taxon>Bacillales</taxon>
        <taxon>Paenibacillaceae</taxon>
        <taxon>Paenibacillus</taxon>
    </lineage>
</organism>
<protein>
    <recommendedName>
        <fullName evidence="3">Glycosyl hydrolase-like 10 domain-containing protein</fullName>
    </recommendedName>
</protein>
<evidence type="ECO:0000313" key="1">
    <source>
        <dbReference type="EMBL" id="MFC7751036.1"/>
    </source>
</evidence>
<dbReference type="Proteomes" id="UP001596528">
    <property type="component" value="Unassembled WGS sequence"/>
</dbReference>
<dbReference type="PANTHER" id="PTHR43405:SF1">
    <property type="entry name" value="GLYCOSYL HYDROLASE DIGH"/>
    <property type="match status" value="1"/>
</dbReference>
<dbReference type="RefSeq" id="WP_138789511.1">
    <property type="nucleotide sequence ID" value="NZ_JBHTGQ010000032.1"/>
</dbReference>
<name>A0ABW2V4F7_9BACL</name>
<dbReference type="SUPFAM" id="SSF51445">
    <property type="entry name" value="(Trans)glycosidases"/>
    <property type="match status" value="1"/>
</dbReference>
<accession>A0ABW2V4F7</accession>
<gene>
    <name evidence="1" type="ORF">ACFQWB_14010</name>
</gene>
<dbReference type="PANTHER" id="PTHR43405">
    <property type="entry name" value="GLYCOSYL HYDROLASE DIGH"/>
    <property type="match status" value="1"/>
</dbReference>
<sequence length="401" mass="45281">MEPTHAMWLYLNERMTGADIAGLSEWCERRGVRKLFVHLKQKGPYPEWQTERLERLFDVCEAAGIEAHALVSALQQHASGREELWFGDRDCYCVDAHGISSYDEPIAGRGYLLDPGKDEVVRGVAANCADLLRRFPRLRGIHLDFIRYYHYDSRLVIDAKSAGHWIVKPKPGDPIQLGLADGSATTYFVESVRNVHNDPPIGDELVLKRSFRYCFCGSCVAGFERFGGIPVPEELKGKTEETAGWLLEHRRAEWADYRASMITRTVAAVREAVREADPGAKLSATVWYNAPYGNELRGEPLTPGSDYDCFGQHWPAWAEHGLVDFLCPMDYWLGPDSFGEVVADQVRRTRGRLPIYAGVLHQPSEFELTEESFAEYEARALKAGAAGLCFFHYGTWSRLLD</sequence>